<dbReference type="Gene3D" id="1.10.3330.10">
    <property type="entry name" value="Oxo-4-hydroxy-4-carboxy-5-ureidoimidazoline decarboxylase"/>
    <property type="match status" value="1"/>
</dbReference>
<evidence type="ECO:0000313" key="4">
    <source>
        <dbReference type="EMBL" id="KAF2200353.1"/>
    </source>
</evidence>
<comment type="caution">
    <text evidence="4">The sequence shown here is derived from an EMBL/GenBank/DDBJ whole genome shotgun (WGS) entry which is preliminary data.</text>
</comment>
<dbReference type="SUPFAM" id="SSF158694">
    <property type="entry name" value="UraD-Like"/>
    <property type="match status" value="1"/>
</dbReference>
<gene>
    <name evidence="4" type="ORF">GQ43DRAFT_441637</name>
</gene>
<keyword evidence="1" id="KW-0659">Purine metabolism</keyword>
<feature type="region of interest" description="Disordered" evidence="2">
    <location>
        <begin position="90"/>
        <end position="111"/>
    </location>
</feature>
<dbReference type="PANTHER" id="PTHR37987">
    <property type="entry name" value="CHROMOSOME 9, WHOLE GENOME SHOTGUN SEQUENCE"/>
    <property type="match status" value="1"/>
</dbReference>
<dbReference type="InterPro" id="IPR036778">
    <property type="entry name" value="OHCU_decarboxylase_sf"/>
</dbReference>
<name>A0A9P4JPS6_9PLEO</name>
<feature type="domain" description="Oxo-4-hydroxy-4-carboxy-5-ureidoimidazoline decarboxylase" evidence="3">
    <location>
        <begin position="12"/>
        <end position="174"/>
    </location>
</feature>
<evidence type="ECO:0000256" key="1">
    <source>
        <dbReference type="ARBA" id="ARBA00022631"/>
    </source>
</evidence>
<evidence type="ECO:0000259" key="3">
    <source>
        <dbReference type="Pfam" id="PF09349"/>
    </source>
</evidence>
<dbReference type="InterPro" id="IPR018020">
    <property type="entry name" value="OHCU_decarboxylase"/>
</dbReference>
<reference evidence="4" key="1">
    <citation type="journal article" date="2020" name="Stud. Mycol.">
        <title>101 Dothideomycetes genomes: a test case for predicting lifestyles and emergence of pathogens.</title>
        <authorList>
            <person name="Haridas S."/>
            <person name="Albert R."/>
            <person name="Binder M."/>
            <person name="Bloem J."/>
            <person name="Labutti K."/>
            <person name="Salamov A."/>
            <person name="Andreopoulos B."/>
            <person name="Baker S."/>
            <person name="Barry K."/>
            <person name="Bills G."/>
            <person name="Bluhm B."/>
            <person name="Cannon C."/>
            <person name="Castanera R."/>
            <person name="Culley D."/>
            <person name="Daum C."/>
            <person name="Ezra D."/>
            <person name="Gonzalez J."/>
            <person name="Henrissat B."/>
            <person name="Kuo A."/>
            <person name="Liang C."/>
            <person name="Lipzen A."/>
            <person name="Lutzoni F."/>
            <person name="Magnuson J."/>
            <person name="Mondo S."/>
            <person name="Nolan M."/>
            <person name="Ohm R."/>
            <person name="Pangilinan J."/>
            <person name="Park H.-J."/>
            <person name="Ramirez L."/>
            <person name="Alfaro M."/>
            <person name="Sun H."/>
            <person name="Tritt A."/>
            <person name="Yoshinaga Y."/>
            <person name="Zwiers L.-H."/>
            <person name="Turgeon B."/>
            <person name="Goodwin S."/>
            <person name="Spatafora J."/>
            <person name="Crous P."/>
            <person name="Grigoriev I."/>
        </authorList>
    </citation>
    <scope>NUCLEOTIDE SEQUENCE</scope>
    <source>
        <strain evidence="4">ATCC 74209</strain>
    </source>
</reference>
<dbReference type="AlphaFoldDB" id="A0A9P4JPS6"/>
<sequence>MPFLPPITSLHTLPDPSLKHVLDLLFEPSPPLHALTLPVLRSTTFPSYSTLIAAISAQLQALAKSGSPGDIAKLSEILCSHPRLGEKKVETVSEQSRKEQAQLNEGKEEERKELERLNGEYERCFPGLRYVVFVNGRSRPAIFENMKARIARNDIKAEREEALQAMCDIAADRAAKLDKSDNSSL</sequence>
<proteinExistence type="predicted"/>
<dbReference type="GO" id="GO:0006144">
    <property type="term" value="P:purine nucleobase metabolic process"/>
    <property type="evidence" value="ECO:0007669"/>
    <property type="project" value="UniProtKB-KW"/>
</dbReference>
<dbReference type="PANTHER" id="PTHR37987:SF1">
    <property type="entry name" value="OXO-4-HYDROXY-4-CARBOXY-5-UREIDOIMIDAZOLINE DECARBOXYLASE DOMAIN-CONTAINING PROTEIN"/>
    <property type="match status" value="1"/>
</dbReference>
<keyword evidence="5" id="KW-1185">Reference proteome</keyword>
<dbReference type="OrthoDB" id="5398391at2759"/>
<dbReference type="Proteomes" id="UP000799536">
    <property type="component" value="Unassembled WGS sequence"/>
</dbReference>
<organism evidence="4 5">
    <name type="scientific">Delitschia confertaspora ATCC 74209</name>
    <dbReference type="NCBI Taxonomy" id="1513339"/>
    <lineage>
        <taxon>Eukaryota</taxon>
        <taxon>Fungi</taxon>
        <taxon>Dikarya</taxon>
        <taxon>Ascomycota</taxon>
        <taxon>Pezizomycotina</taxon>
        <taxon>Dothideomycetes</taxon>
        <taxon>Pleosporomycetidae</taxon>
        <taxon>Pleosporales</taxon>
        <taxon>Delitschiaceae</taxon>
        <taxon>Delitschia</taxon>
    </lineage>
</organism>
<dbReference type="Pfam" id="PF09349">
    <property type="entry name" value="OHCU_decarbox"/>
    <property type="match status" value="1"/>
</dbReference>
<evidence type="ECO:0000313" key="5">
    <source>
        <dbReference type="Proteomes" id="UP000799536"/>
    </source>
</evidence>
<protein>
    <recommendedName>
        <fullName evidence="3">Oxo-4-hydroxy-4-carboxy-5-ureidoimidazoline decarboxylase domain-containing protein</fullName>
    </recommendedName>
</protein>
<evidence type="ECO:0000256" key="2">
    <source>
        <dbReference type="SAM" id="MobiDB-lite"/>
    </source>
</evidence>
<dbReference type="EMBL" id="ML994026">
    <property type="protein sequence ID" value="KAF2200353.1"/>
    <property type="molecule type" value="Genomic_DNA"/>
</dbReference>
<accession>A0A9P4JPS6</accession>